<evidence type="ECO:0000313" key="2">
    <source>
        <dbReference type="Proteomes" id="UP000788426"/>
    </source>
</evidence>
<comment type="caution">
    <text evidence="1">The sequence shown here is derived from an EMBL/GenBank/DDBJ whole genome shotgun (WGS) entry which is preliminary data.</text>
</comment>
<dbReference type="Proteomes" id="UP000788426">
    <property type="component" value="Unassembled WGS sequence"/>
</dbReference>
<sequence>MLNVFMLFASSQKKQDKTPQINEQLNSLLSSIALEKDSNQYYMKAANAILLGLECEKQDAVHRAYVAQNKGRLVSLRTKLLSKLQDTALSFATRKYITNVIIESASSSLFKPNQDNLGAIFYNAASHFYSNKKYKDADFYVDKSLLFKDWAEKSAELKVLCMKEQIETPTDSTVYLLALLNLHTTNPNNSLFFHLIIEYLSQPQYAAELEQFTNEELLRDPKNVKVLLLWGEIMMSKKKWNEAIEAFTSAEKLGGSSIHLLYNIGISYSSKAFEYRDNIKETSKRFTQEQQRQIRDDLNIARKNLELVKEKDPEYKEVDWRNPLYVVLYALKDRAALKSLAKIMPTEK</sequence>
<accession>A0ABS6YA50</accession>
<gene>
    <name evidence="1" type="ORF">KZO38_01450</name>
</gene>
<proteinExistence type="predicted"/>
<keyword evidence="2" id="KW-1185">Reference proteome</keyword>
<evidence type="ECO:0008006" key="3">
    <source>
        <dbReference type="Google" id="ProtNLM"/>
    </source>
</evidence>
<name>A0ABS6YA50_9BACT</name>
<protein>
    <recommendedName>
        <fullName evidence="3">Tetratricopeptide repeat protein</fullName>
    </recommendedName>
</protein>
<dbReference type="EMBL" id="JAHXCT010000001">
    <property type="protein sequence ID" value="MBW4768437.1"/>
    <property type="molecule type" value="Genomic_DNA"/>
</dbReference>
<reference evidence="1 2" key="1">
    <citation type="submission" date="2021-07" db="EMBL/GenBank/DDBJ databases">
        <title>Genomic diversity and antimicrobial resistance of Prevotella spp. isolated from chronic lung disease airways.</title>
        <authorList>
            <person name="Webb K.A."/>
            <person name="Olagoke O.S."/>
            <person name="Baird T."/>
            <person name="Neill J."/>
            <person name="Pham A."/>
            <person name="Wells T.J."/>
            <person name="Ramsay K.A."/>
            <person name="Bell S.C."/>
            <person name="Sarovich D.S."/>
            <person name="Price E.P."/>
        </authorList>
    </citation>
    <scope>NUCLEOTIDE SEQUENCE [LARGE SCALE GENOMIC DNA]</scope>
    <source>
        <strain evidence="1 2">SCHI0011.S.12</strain>
    </source>
</reference>
<evidence type="ECO:0000313" key="1">
    <source>
        <dbReference type="EMBL" id="MBW4768437.1"/>
    </source>
</evidence>
<organism evidence="1 2">
    <name type="scientific">Hoylesella nanceiensis</name>
    <dbReference type="NCBI Taxonomy" id="425941"/>
    <lineage>
        <taxon>Bacteria</taxon>
        <taxon>Pseudomonadati</taxon>
        <taxon>Bacteroidota</taxon>
        <taxon>Bacteroidia</taxon>
        <taxon>Bacteroidales</taxon>
        <taxon>Prevotellaceae</taxon>
        <taxon>Hoylesella</taxon>
    </lineage>
</organism>